<keyword evidence="9" id="KW-1185">Reference proteome</keyword>
<dbReference type="AlphaFoldDB" id="A0A7J6I1K7"/>
<dbReference type="InterPro" id="IPR045871">
    <property type="entry name" value="AHP1-5/YPD1"/>
</dbReference>
<evidence type="ECO:0000259" key="5">
    <source>
        <dbReference type="PROSITE" id="PS50894"/>
    </source>
</evidence>
<evidence type="ECO:0000256" key="1">
    <source>
        <dbReference type="ARBA" id="ARBA00022864"/>
    </source>
</evidence>
<comment type="subcellular location">
    <subcellularLocation>
        <location evidence="4">Cytoplasm</location>
        <location evidence="4">Cytosol</location>
    </subcellularLocation>
    <subcellularLocation>
        <location evidence="4">Nucleus</location>
    </subcellularLocation>
</comment>
<comment type="caution">
    <text evidence="7">The sequence shown here is derived from an EMBL/GenBank/DDBJ whole genome shotgun (WGS) entry which is preliminary data.</text>
</comment>
<dbReference type="PROSITE" id="PS50894">
    <property type="entry name" value="HPT"/>
    <property type="match status" value="1"/>
</dbReference>
<comment type="domain">
    <text evidence="4">Histidine-containing phosphotransfer domain (HPt) contains an active histidine that mediates the phosphotransfer.</text>
</comment>
<evidence type="ECO:0000313" key="6">
    <source>
        <dbReference type="EMBL" id="KAF4367958.1"/>
    </source>
</evidence>
<dbReference type="InterPro" id="IPR008207">
    <property type="entry name" value="Sig_transdc_His_kin_Hpt_dom"/>
</dbReference>
<comment type="caution">
    <text evidence="3">Lacks conserved residue(s) required for the propagation of feature annotation.</text>
</comment>
<reference evidence="8 9" key="1">
    <citation type="journal article" date="2020" name="bioRxiv">
        <title>Sequence and annotation of 42 cannabis genomes reveals extensive copy number variation in cannabinoid synthesis and pathogen resistance genes.</title>
        <authorList>
            <person name="Mckernan K.J."/>
            <person name="Helbert Y."/>
            <person name="Kane L.T."/>
            <person name="Ebling H."/>
            <person name="Zhang L."/>
            <person name="Liu B."/>
            <person name="Eaton Z."/>
            <person name="Mclaughlin S."/>
            <person name="Kingan S."/>
            <person name="Baybayan P."/>
            <person name="Concepcion G."/>
            <person name="Jordan M."/>
            <person name="Riva A."/>
            <person name="Barbazuk W."/>
            <person name="Harkins T."/>
        </authorList>
    </citation>
    <scope>NUCLEOTIDE SEQUENCE [LARGE SCALE GENOMIC DNA]</scope>
    <source>
        <strain evidence="8 9">cv. Jamaican Lion 4</strain>
        <strain evidence="7">Father</strain>
        <strain evidence="6">Mother</strain>
        <tissue evidence="7">Leaf</tissue>
    </source>
</reference>
<dbReference type="GO" id="GO:0043424">
    <property type="term" value="F:protein histidine kinase binding"/>
    <property type="evidence" value="ECO:0007669"/>
    <property type="project" value="UniProtKB-UniRule"/>
</dbReference>
<dbReference type="EMBL" id="JAATIQ010000013">
    <property type="protein sequence ID" value="KAF4401276.1"/>
    <property type="molecule type" value="Genomic_DNA"/>
</dbReference>
<keyword evidence="2 4" id="KW-0902">Two-component regulatory system</keyword>
<gene>
    <name evidence="6" type="ORF">F8388_002569</name>
    <name evidence="7" type="ORF">G4B88_014117</name>
</gene>
<protein>
    <recommendedName>
        <fullName evidence="4">Histidine-containing phosphotransfer protein</fullName>
    </recommendedName>
</protein>
<organism evidence="7 9">
    <name type="scientific">Cannabis sativa</name>
    <name type="common">Hemp</name>
    <name type="synonym">Marijuana</name>
    <dbReference type="NCBI Taxonomy" id="3483"/>
    <lineage>
        <taxon>Eukaryota</taxon>
        <taxon>Viridiplantae</taxon>
        <taxon>Streptophyta</taxon>
        <taxon>Embryophyta</taxon>
        <taxon>Tracheophyta</taxon>
        <taxon>Spermatophyta</taxon>
        <taxon>Magnoliopsida</taxon>
        <taxon>eudicotyledons</taxon>
        <taxon>Gunneridae</taxon>
        <taxon>Pentapetalae</taxon>
        <taxon>rosids</taxon>
        <taxon>fabids</taxon>
        <taxon>Rosales</taxon>
        <taxon>Cannabaceae</taxon>
        <taxon>Cannabis</taxon>
    </lineage>
</organism>
<dbReference type="GO" id="GO:0009736">
    <property type="term" value="P:cytokinin-activated signaling pathway"/>
    <property type="evidence" value="ECO:0007669"/>
    <property type="project" value="UniProtKB-KW"/>
</dbReference>
<evidence type="ECO:0000256" key="4">
    <source>
        <dbReference type="RuleBase" id="RU369004"/>
    </source>
</evidence>
<evidence type="ECO:0000313" key="9">
    <source>
        <dbReference type="Proteomes" id="UP000583929"/>
    </source>
</evidence>
<dbReference type="GO" id="GO:0000160">
    <property type="term" value="P:phosphorelay signal transduction system"/>
    <property type="evidence" value="ECO:0007669"/>
    <property type="project" value="UniProtKB-UniRule"/>
</dbReference>
<dbReference type="Gene3D" id="1.20.120.160">
    <property type="entry name" value="HPT domain"/>
    <property type="match status" value="1"/>
</dbReference>
<dbReference type="SUPFAM" id="SSF47226">
    <property type="entry name" value="Histidine-containing phosphotransfer domain, HPT domain"/>
    <property type="match status" value="1"/>
</dbReference>
<proteinExistence type="predicted"/>
<comment type="function">
    <text evidence="4">Functions as a two-component phosphorelay mediators between cytokinin sensor histidine kinases and response regulators (B-type ARRs). Plays an important role in propagating cytokinin signal transduction.</text>
</comment>
<evidence type="ECO:0000313" key="7">
    <source>
        <dbReference type="EMBL" id="KAF4401276.1"/>
    </source>
</evidence>
<feature type="domain" description="HPt" evidence="5">
    <location>
        <begin position="38"/>
        <end position="140"/>
    </location>
</feature>
<dbReference type="GO" id="GO:0005829">
    <property type="term" value="C:cytosol"/>
    <property type="evidence" value="ECO:0007669"/>
    <property type="project" value="UniProtKB-SubCell"/>
</dbReference>
<dbReference type="EMBL" id="JAATIP010000137">
    <property type="protein sequence ID" value="KAF4367958.1"/>
    <property type="molecule type" value="Genomic_DNA"/>
</dbReference>
<dbReference type="Pfam" id="PF01627">
    <property type="entry name" value="Hpt"/>
    <property type="match status" value="1"/>
</dbReference>
<keyword evidence="1 4" id="KW-0932">Cytokinin signaling pathway</keyword>
<evidence type="ECO:0000256" key="2">
    <source>
        <dbReference type="ARBA" id="ARBA00023012"/>
    </source>
</evidence>
<dbReference type="GO" id="GO:0005634">
    <property type="term" value="C:nucleus"/>
    <property type="evidence" value="ECO:0007669"/>
    <property type="project" value="UniProtKB-SubCell"/>
</dbReference>
<accession>A0A7J6I1K7</accession>
<dbReference type="Proteomes" id="UP000525078">
    <property type="component" value="Unassembled WGS sequence"/>
</dbReference>
<evidence type="ECO:0000313" key="8">
    <source>
        <dbReference type="Proteomes" id="UP000525078"/>
    </source>
</evidence>
<dbReference type="PANTHER" id="PTHR28242">
    <property type="entry name" value="PHOSPHORELAY INTERMEDIATE PROTEIN YPD1"/>
    <property type="match status" value="1"/>
</dbReference>
<sequence>MDRDVLRQQLSEFMTSMELEGYVDFHFNISYSVKRMDGPFSFIELLNNFRSDSQATLRAMTQTLEQQDLNFDDLEQHCLKLKGSTACIGIHRMALACGDMMNAIARGSKEECILILHHMKQLFQVLQDKFDIICQLERRINEPMPNA</sequence>
<evidence type="ECO:0000256" key="3">
    <source>
        <dbReference type="PROSITE-ProRule" id="PRU00110"/>
    </source>
</evidence>
<dbReference type="InterPro" id="IPR036641">
    <property type="entry name" value="HPT_dom_sf"/>
</dbReference>
<dbReference type="GO" id="GO:0009927">
    <property type="term" value="F:histidine phosphotransfer kinase activity"/>
    <property type="evidence" value="ECO:0007669"/>
    <property type="project" value="UniProtKB-UniRule"/>
</dbReference>
<name>A0A7J6I1K7_CANSA</name>
<dbReference type="PANTHER" id="PTHR28242:SF63">
    <property type="entry name" value="HISTIDINE-CONTAINING PHOSPHOTRANSFER PROTEIN"/>
    <property type="match status" value="1"/>
</dbReference>
<dbReference type="Proteomes" id="UP000583929">
    <property type="component" value="Unassembled WGS sequence"/>
</dbReference>